<keyword evidence="4" id="KW-1185">Reference proteome</keyword>
<dbReference type="AlphaFoldDB" id="A0A485KM09"/>
<reference evidence="3 4" key="1">
    <citation type="submission" date="2019-03" db="EMBL/GenBank/DDBJ databases">
        <authorList>
            <person name="Gaulin E."/>
            <person name="Dumas B."/>
        </authorList>
    </citation>
    <scope>NUCLEOTIDE SEQUENCE [LARGE SCALE GENOMIC DNA]</scope>
    <source>
        <strain evidence="3">CBS 568.67</strain>
    </source>
</reference>
<evidence type="ECO:0000313" key="3">
    <source>
        <dbReference type="EMBL" id="VFT85930.1"/>
    </source>
</evidence>
<proteinExistence type="predicted"/>
<dbReference type="Pfam" id="PF12796">
    <property type="entry name" value="Ank_2"/>
    <property type="match status" value="1"/>
</dbReference>
<feature type="region of interest" description="Disordered" evidence="1">
    <location>
        <begin position="254"/>
        <end position="283"/>
    </location>
</feature>
<reference evidence="2" key="2">
    <citation type="submission" date="2019-06" db="EMBL/GenBank/DDBJ databases">
        <title>Genomics analysis of Aphanomyces spp. identifies a new class of oomycete effector associated with host adaptation.</title>
        <authorList>
            <person name="Gaulin E."/>
        </authorList>
    </citation>
    <scope>NUCLEOTIDE SEQUENCE</scope>
    <source>
        <strain evidence="2">CBS 578.67</strain>
    </source>
</reference>
<dbReference type="Proteomes" id="UP000332933">
    <property type="component" value="Unassembled WGS sequence"/>
</dbReference>
<protein>
    <submittedName>
        <fullName evidence="3">Aste57867_9046 protein</fullName>
    </submittedName>
</protein>
<dbReference type="InterPro" id="IPR052050">
    <property type="entry name" value="SecEffector_AnkRepeat"/>
</dbReference>
<evidence type="ECO:0000313" key="4">
    <source>
        <dbReference type="Proteomes" id="UP000332933"/>
    </source>
</evidence>
<sequence>MASTAPSWSPRLTSHGHRLIRRPDLTAALRHTMARNTHVRLVVAEFAAFDGLPQLLQKAYEFPANNGTDRFYWHVFAVSMGRFGGCPRSLPQLAAFHGHVSISQILRKMNYPIDARSRGVLLQLLYGLLNRWELNELTRVPLLDAICASGQSGVVDVLLRGGILLTADAKTIAAANGHVDVVKVLHKHSSQGLAMWSSMALHEAAVHGQYLVVKYMVDHKVVAPTEAELEAAAAHGHLNIVKYLRDGWHSVWPRPSKPRQKATTTPSSRIWTRGGAAAVNRTH</sequence>
<dbReference type="PANTHER" id="PTHR46586">
    <property type="entry name" value="ANKYRIN REPEAT-CONTAINING PROTEIN"/>
    <property type="match status" value="1"/>
</dbReference>
<accession>A0A485KM09</accession>
<dbReference type="Gene3D" id="1.25.40.20">
    <property type="entry name" value="Ankyrin repeat-containing domain"/>
    <property type="match status" value="1"/>
</dbReference>
<dbReference type="PANTHER" id="PTHR46586:SF3">
    <property type="entry name" value="ANKYRIN REPEAT-CONTAINING PROTEIN"/>
    <property type="match status" value="1"/>
</dbReference>
<evidence type="ECO:0000313" key="2">
    <source>
        <dbReference type="EMBL" id="KAF0700421.1"/>
    </source>
</evidence>
<name>A0A485KM09_9STRA</name>
<dbReference type="InterPro" id="IPR036770">
    <property type="entry name" value="Ankyrin_rpt-contain_sf"/>
</dbReference>
<gene>
    <name evidence="3" type="primary">Aste57867_9046</name>
    <name evidence="2" type="ORF">As57867_009010</name>
    <name evidence="3" type="ORF">ASTE57867_9046</name>
</gene>
<organism evidence="3 4">
    <name type="scientific">Aphanomyces stellatus</name>
    <dbReference type="NCBI Taxonomy" id="120398"/>
    <lineage>
        <taxon>Eukaryota</taxon>
        <taxon>Sar</taxon>
        <taxon>Stramenopiles</taxon>
        <taxon>Oomycota</taxon>
        <taxon>Saprolegniomycetes</taxon>
        <taxon>Saprolegniales</taxon>
        <taxon>Verrucalvaceae</taxon>
        <taxon>Aphanomyces</taxon>
    </lineage>
</organism>
<dbReference type="EMBL" id="CAADRA010005145">
    <property type="protein sequence ID" value="VFT85930.1"/>
    <property type="molecule type" value="Genomic_DNA"/>
</dbReference>
<dbReference type="EMBL" id="VJMH01005124">
    <property type="protein sequence ID" value="KAF0700421.1"/>
    <property type="molecule type" value="Genomic_DNA"/>
</dbReference>
<dbReference type="SUPFAM" id="SSF48403">
    <property type="entry name" value="Ankyrin repeat"/>
    <property type="match status" value="1"/>
</dbReference>
<dbReference type="InterPro" id="IPR002110">
    <property type="entry name" value="Ankyrin_rpt"/>
</dbReference>
<evidence type="ECO:0000256" key="1">
    <source>
        <dbReference type="SAM" id="MobiDB-lite"/>
    </source>
</evidence>
<feature type="compositionally biased region" description="Polar residues" evidence="1">
    <location>
        <begin position="261"/>
        <end position="270"/>
    </location>
</feature>
<dbReference type="OrthoDB" id="823504at2759"/>